<keyword evidence="10" id="KW-1185">Reference proteome</keyword>
<comment type="similarity">
    <text evidence="1 6">Belongs to the sigma-70 factor family. ECF subfamily.</text>
</comment>
<dbReference type="Gene3D" id="1.10.1740.10">
    <property type="match status" value="1"/>
</dbReference>
<comment type="caution">
    <text evidence="9">The sequence shown here is derived from an EMBL/GenBank/DDBJ whole genome shotgun (WGS) entry which is preliminary data.</text>
</comment>
<feature type="domain" description="RNA polymerase sigma factor 70 region 4 type 2" evidence="8">
    <location>
        <begin position="171"/>
        <end position="222"/>
    </location>
</feature>
<dbReference type="Pfam" id="PF08281">
    <property type="entry name" value="Sigma70_r4_2"/>
    <property type="match status" value="1"/>
</dbReference>
<dbReference type="InterPro" id="IPR014284">
    <property type="entry name" value="RNA_pol_sigma-70_dom"/>
</dbReference>
<protein>
    <recommendedName>
        <fullName evidence="6">RNA polymerase sigma factor</fullName>
    </recommendedName>
</protein>
<dbReference type="EMBL" id="BMDZ01000021">
    <property type="protein sequence ID" value="GGB39319.1"/>
    <property type="molecule type" value="Genomic_DNA"/>
</dbReference>
<dbReference type="InterPro" id="IPR013324">
    <property type="entry name" value="RNA_pol_sigma_r3/r4-like"/>
</dbReference>
<dbReference type="PANTHER" id="PTHR43133">
    <property type="entry name" value="RNA POLYMERASE ECF-TYPE SIGMA FACTO"/>
    <property type="match status" value="1"/>
</dbReference>
<gene>
    <name evidence="9" type="ORF">GCM10011505_21110</name>
</gene>
<name>A0ABQ1IH16_9PROT</name>
<dbReference type="CDD" id="cd06171">
    <property type="entry name" value="Sigma70_r4"/>
    <property type="match status" value="1"/>
</dbReference>
<dbReference type="Gene3D" id="1.10.10.10">
    <property type="entry name" value="Winged helix-like DNA-binding domain superfamily/Winged helix DNA-binding domain"/>
    <property type="match status" value="1"/>
</dbReference>
<evidence type="ECO:0000256" key="1">
    <source>
        <dbReference type="ARBA" id="ARBA00010641"/>
    </source>
</evidence>
<dbReference type="SUPFAM" id="SSF88659">
    <property type="entry name" value="Sigma3 and sigma4 domains of RNA polymerase sigma factors"/>
    <property type="match status" value="1"/>
</dbReference>
<evidence type="ECO:0000313" key="10">
    <source>
        <dbReference type="Proteomes" id="UP000603352"/>
    </source>
</evidence>
<reference evidence="10" key="1">
    <citation type="journal article" date="2019" name="Int. J. Syst. Evol. Microbiol.">
        <title>The Global Catalogue of Microorganisms (GCM) 10K type strain sequencing project: providing services to taxonomists for standard genome sequencing and annotation.</title>
        <authorList>
            <consortium name="The Broad Institute Genomics Platform"/>
            <consortium name="The Broad Institute Genome Sequencing Center for Infectious Disease"/>
            <person name="Wu L."/>
            <person name="Ma J."/>
        </authorList>
    </citation>
    <scope>NUCLEOTIDE SEQUENCE [LARGE SCALE GENOMIC DNA]</scope>
    <source>
        <strain evidence="10">CGMCC 1.10188</strain>
    </source>
</reference>
<accession>A0ABQ1IH16</accession>
<evidence type="ECO:0000259" key="8">
    <source>
        <dbReference type="Pfam" id="PF08281"/>
    </source>
</evidence>
<sequence>MTDDTCVQIQTISRPVPRRLLAARATVLLDGIMTTASGRGGASEGSRPASEHMADLMVLIARDQDRRAFGELFGYFAPRVKGFLMRRGLDAGRAEEITQETLLIVWRKADRFDRRQASVSTWIFTIARNRSIDALRRERRPGIELDDPTLTGDGMVASAETAYCDQQDHARLKAAIATLPDDQAHLLKLAFFEDKSHSVIAETEDLPLGTVKSRLRLALSKLRVALAQTLGPVQ</sequence>
<dbReference type="InterPro" id="IPR013325">
    <property type="entry name" value="RNA_pol_sigma_r2"/>
</dbReference>
<dbReference type="PANTHER" id="PTHR43133:SF62">
    <property type="entry name" value="RNA POLYMERASE SIGMA FACTOR SIGZ"/>
    <property type="match status" value="1"/>
</dbReference>
<dbReference type="InterPro" id="IPR007627">
    <property type="entry name" value="RNA_pol_sigma70_r2"/>
</dbReference>
<evidence type="ECO:0000256" key="4">
    <source>
        <dbReference type="ARBA" id="ARBA00023125"/>
    </source>
</evidence>
<evidence type="ECO:0000256" key="5">
    <source>
        <dbReference type="ARBA" id="ARBA00023163"/>
    </source>
</evidence>
<keyword evidence="4 6" id="KW-0238">DNA-binding</keyword>
<dbReference type="Proteomes" id="UP000603352">
    <property type="component" value="Unassembled WGS sequence"/>
</dbReference>
<keyword evidence="2 6" id="KW-0805">Transcription regulation</keyword>
<organism evidence="9 10">
    <name type="scientific">Tistrella bauzanensis</name>
    <dbReference type="NCBI Taxonomy" id="657419"/>
    <lineage>
        <taxon>Bacteria</taxon>
        <taxon>Pseudomonadati</taxon>
        <taxon>Pseudomonadota</taxon>
        <taxon>Alphaproteobacteria</taxon>
        <taxon>Geminicoccales</taxon>
        <taxon>Geminicoccaceae</taxon>
        <taxon>Tistrella</taxon>
    </lineage>
</organism>
<evidence type="ECO:0000259" key="7">
    <source>
        <dbReference type="Pfam" id="PF04542"/>
    </source>
</evidence>
<feature type="domain" description="RNA polymerase sigma-70 region 2" evidence="7">
    <location>
        <begin position="72"/>
        <end position="140"/>
    </location>
</feature>
<dbReference type="NCBIfam" id="TIGR02937">
    <property type="entry name" value="sigma70-ECF"/>
    <property type="match status" value="1"/>
</dbReference>
<dbReference type="InterPro" id="IPR013249">
    <property type="entry name" value="RNA_pol_sigma70_r4_t2"/>
</dbReference>
<dbReference type="Pfam" id="PF04542">
    <property type="entry name" value="Sigma70_r2"/>
    <property type="match status" value="1"/>
</dbReference>
<proteinExistence type="inferred from homology"/>
<keyword evidence="5 6" id="KW-0804">Transcription</keyword>
<evidence type="ECO:0000256" key="6">
    <source>
        <dbReference type="RuleBase" id="RU000716"/>
    </source>
</evidence>
<evidence type="ECO:0000256" key="2">
    <source>
        <dbReference type="ARBA" id="ARBA00023015"/>
    </source>
</evidence>
<dbReference type="PROSITE" id="PS01063">
    <property type="entry name" value="SIGMA70_ECF"/>
    <property type="match status" value="1"/>
</dbReference>
<dbReference type="InterPro" id="IPR036388">
    <property type="entry name" value="WH-like_DNA-bd_sf"/>
</dbReference>
<dbReference type="SUPFAM" id="SSF88946">
    <property type="entry name" value="Sigma2 domain of RNA polymerase sigma factors"/>
    <property type="match status" value="1"/>
</dbReference>
<dbReference type="InterPro" id="IPR039425">
    <property type="entry name" value="RNA_pol_sigma-70-like"/>
</dbReference>
<evidence type="ECO:0000256" key="3">
    <source>
        <dbReference type="ARBA" id="ARBA00023082"/>
    </source>
</evidence>
<keyword evidence="3 6" id="KW-0731">Sigma factor</keyword>
<dbReference type="InterPro" id="IPR000838">
    <property type="entry name" value="RNA_pol_sigma70_ECF_CS"/>
</dbReference>
<evidence type="ECO:0000313" key="9">
    <source>
        <dbReference type="EMBL" id="GGB39319.1"/>
    </source>
</evidence>